<dbReference type="Proteomes" id="UP000504606">
    <property type="component" value="Unplaced"/>
</dbReference>
<sequence length="153" mass="17766">MCEPPKYPWLVNLRASHFNPYKPKELQLLTGNVTGVNVTVDDGFWIKLMLALRSNNQWKDNYLVFTLNDKACTNFKVHMPGLYKILFGPNLNLKEECLLKPGTYNVNNTPIDWTFPKFPVMPYGRFKVKLTMGKAEQLATCLFIELRHMPKLE</sequence>
<dbReference type="OrthoDB" id="10470646at2759"/>
<evidence type="ECO:0000313" key="1">
    <source>
        <dbReference type="Proteomes" id="UP000504606"/>
    </source>
</evidence>
<evidence type="ECO:0000313" key="2">
    <source>
        <dbReference type="RefSeq" id="XP_052132008.1"/>
    </source>
</evidence>
<reference evidence="2" key="1">
    <citation type="submission" date="2025-08" db="UniProtKB">
        <authorList>
            <consortium name="RefSeq"/>
        </authorList>
    </citation>
    <scope>IDENTIFICATION</scope>
    <source>
        <tissue evidence="2">Whole organism</tissue>
    </source>
</reference>
<dbReference type="RefSeq" id="XP_052132008.1">
    <property type="nucleotide sequence ID" value="XM_052276048.1"/>
</dbReference>
<dbReference type="KEGG" id="foc:113209330"/>
<keyword evidence="1" id="KW-1185">Reference proteome</keyword>
<name>A0A9C6XA74_FRAOC</name>
<dbReference type="GeneID" id="113209330"/>
<accession>A0A9C6XA74</accession>
<gene>
    <name evidence="2" type="primary">LOC113209330</name>
</gene>
<organism evidence="1 2">
    <name type="scientific">Frankliniella occidentalis</name>
    <name type="common">Western flower thrips</name>
    <name type="synonym">Euthrips occidentalis</name>
    <dbReference type="NCBI Taxonomy" id="133901"/>
    <lineage>
        <taxon>Eukaryota</taxon>
        <taxon>Metazoa</taxon>
        <taxon>Ecdysozoa</taxon>
        <taxon>Arthropoda</taxon>
        <taxon>Hexapoda</taxon>
        <taxon>Insecta</taxon>
        <taxon>Pterygota</taxon>
        <taxon>Neoptera</taxon>
        <taxon>Paraneoptera</taxon>
        <taxon>Thysanoptera</taxon>
        <taxon>Terebrantia</taxon>
        <taxon>Thripoidea</taxon>
        <taxon>Thripidae</taxon>
        <taxon>Frankliniella</taxon>
    </lineage>
</organism>
<protein>
    <submittedName>
        <fullName evidence="2">Uncharacterized protein LOC113209330</fullName>
    </submittedName>
</protein>
<proteinExistence type="predicted"/>
<dbReference type="AlphaFoldDB" id="A0A9C6XA74"/>